<feature type="non-terminal residue" evidence="2">
    <location>
        <position position="212"/>
    </location>
</feature>
<dbReference type="InterPro" id="IPR004042">
    <property type="entry name" value="Intein_endonuc_central"/>
</dbReference>
<dbReference type="AlphaFoldDB" id="E3WEA3"/>
<keyword evidence="2" id="KW-0378">Hydrolase</keyword>
<proteinExistence type="predicted"/>
<reference evidence="2" key="1">
    <citation type="journal article" date="2011" name="Nucleic Acids Res.">
        <title>Insights into the evolution of Archaea and eukaryotic protein modifier systems revealed by the genome of a novel archaeal group.</title>
        <authorList>
            <person name="Nunoura T."/>
            <person name="Takaki Y."/>
            <person name="Kakuta J."/>
            <person name="Nishi S."/>
            <person name="Sugahara J."/>
            <person name="Kazama H."/>
            <person name="Chee G."/>
            <person name="Hattori M."/>
            <person name="Kanai A."/>
            <person name="Atomi H."/>
            <person name="Takai K."/>
            <person name="Takami H."/>
        </authorList>
    </citation>
    <scope>NUCLEOTIDE SEQUENCE</scope>
</reference>
<dbReference type="Gene3D" id="3.10.28.10">
    <property type="entry name" value="Homing endonucleases"/>
    <property type="match status" value="1"/>
</dbReference>
<dbReference type="InterPro" id="IPR004860">
    <property type="entry name" value="LAGLIDADG_dom"/>
</dbReference>
<sequence length="212" mass="24578">MWRGLNKVEPGFLYLLGALRDGSVYYDKAARNYVVAYYQKNQEWLVDVLMPLIRNVLGKKPIVDEYKLGQYRLRIYSKEIYGLLKNLYGFPADHLGQASWGTPDKLRELQPSELISFIRGFFDAEGDIKLDKDSPYIGFSQKNKEILHFIKENLEILGIRTGKIHLIDSRSHTFRFVIASEKGLVKFIETIGSSHPEKITKLRILRRILGQQ</sequence>
<keyword evidence="2" id="KW-0540">Nuclease</keyword>
<protein>
    <submittedName>
        <fullName evidence="2">Putative N-terminal of homing endonuclease</fullName>
    </submittedName>
</protein>
<keyword evidence="2" id="KW-0255">Endonuclease</keyword>
<feature type="domain" description="DOD-type homing endonuclease" evidence="1">
    <location>
        <begin position="103"/>
        <end position="159"/>
    </location>
</feature>
<dbReference type="SUPFAM" id="SSF55608">
    <property type="entry name" value="Homing endonucleases"/>
    <property type="match status" value="1"/>
</dbReference>
<dbReference type="Pfam" id="PF14528">
    <property type="entry name" value="LAGLIDADG_3"/>
    <property type="match status" value="1"/>
</dbReference>
<organism evidence="2">
    <name type="scientific">uncultured crenarchaeote</name>
    <dbReference type="NCBI Taxonomy" id="29281"/>
    <lineage>
        <taxon>Archaea</taxon>
        <taxon>Thermoproteota</taxon>
        <taxon>environmental samples</taxon>
    </lineage>
</organism>
<dbReference type="EMBL" id="AB566230">
    <property type="protein sequence ID" value="BAJ41198.1"/>
    <property type="molecule type" value="Genomic_DNA"/>
</dbReference>
<accession>E3WEA3</accession>
<evidence type="ECO:0000313" key="2">
    <source>
        <dbReference type="EMBL" id="BAJ41198.1"/>
    </source>
</evidence>
<name>E3WEA3_9CREN</name>
<dbReference type="GO" id="GO:0004519">
    <property type="term" value="F:endonuclease activity"/>
    <property type="evidence" value="ECO:0007669"/>
    <property type="project" value="UniProtKB-KW"/>
</dbReference>
<dbReference type="InterPro" id="IPR027434">
    <property type="entry name" value="Homing_endonucl"/>
</dbReference>
<evidence type="ECO:0000259" key="1">
    <source>
        <dbReference type="PROSITE" id="PS50819"/>
    </source>
</evidence>
<dbReference type="PROSITE" id="PS50819">
    <property type="entry name" value="INTEIN_ENDONUCLEASE"/>
    <property type="match status" value="1"/>
</dbReference>